<keyword evidence="4 7" id="KW-0520">NAD</keyword>
<evidence type="ECO:0000313" key="9">
    <source>
        <dbReference type="EMBL" id="EXF95876.1"/>
    </source>
</evidence>
<dbReference type="OrthoDB" id="9806974at2"/>
<dbReference type="Gene3D" id="3.40.50.720">
    <property type="entry name" value="NAD(P)-binding Rossmann-like Domain"/>
    <property type="match status" value="1"/>
</dbReference>
<evidence type="ECO:0000256" key="4">
    <source>
        <dbReference type="ARBA" id="ARBA00023027"/>
    </source>
</evidence>
<dbReference type="NCBIfam" id="NF006394">
    <property type="entry name" value="PRK08643.1"/>
    <property type="match status" value="1"/>
</dbReference>
<gene>
    <name evidence="9" type="ORF">HK44_021145</name>
</gene>
<dbReference type="RefSeq" id="WP_019689181.1">
    <property type="nucleotide sequence ID" value="NZ_AFOY02000004.1"/>
</dbReference>
<dbReference type="EC" id="1.1.1.304" evidence="2"/>
<feature type="binding site" evidence="7">
    <location>
        <position position="90"/>
    </location>
    <ligand>
        <name>NAD(+)</name>
        <dbReference type="ChEBI" id="CHEBI:57540"/>
    </ligand>
</feature>
<dbReference type="InterPro" id="IPR036291">
    <property type="entry name" value="NAD(P)-bd_dom_sf"/>
</dbReference>
<dbReference type="InterPro" id="IPR020904">
    <property type="entry name" value="Sc_DH/Rdtase_CS"/>
</dbReference>
<dbReference type="AlphaFoldDB" id="A0A010RUC7"/>
<dbReference type="NCBIfam" id="NF005559">
    <property type="entry name" value="PRK07231.1"/>
    <property type="match status" value="1"/>
</dbReference>
<dbReference type="PANTHER" id="PTHR42760">
    <property type="entry name" value="SHORT-CHAIN DEHYDROGENASES/REDUCTASES FAMILY MEMBER"/>
    <property type="match status" value="1"/>
</dbReference>
<name>A0A010RUC7_PSEFL</name>
<dbReference type="PANTHER" id="PTHR42760:SF133">
    <property type="entry name" value="3-OXOACYL-[ACYL-CARRIER-PROTEIN] REDUCTASE"/>
    <property type="match status" value="1"/>
</dbReference>
<comment type="similarity">
    <text evidence="1 8">Belongs to the short-chain dehydrogenases/reductases (SDR) family.</text>
</comment>
<comment type="caution">
    <text evidence="9">The sequence shown here is derived from an EMBL/GenBank/DDBJ whole genome shotgun (WGS) entry which is preliminary data.</text>
</comment>
<evidence type="ECO:0000256" key="8">
    <source>
        <dbReference type="RuleBase" id="RU000363"/>
    </source>
</evidence>
<dbReference type="InterPro" id="IPR002347">
    <property type="entry name" value="SDR_fam"/>
</dbReference>
<dbReference type="GO" id="GO:0045150">
    <property type="term" value="P:acetoin catabolic process"/>
    <property type="evidence" value="ECO:0007669"/>
    <property type="project" value="InterPro"/>
</dbReference>
<evidence type="ECO:0000256" key="5">
    <source>
        <dbReference type="ARBA" id="ARBA00047315"/>
    </source>
</evidence>
<dbReference type="FunFam" id="3.40.50.720:FF:000084">
    <property type="entry name" value="Short-chain dehydrogenase reductase"/>
    <property type="match status" value="1"/>
</dbReference>
<dbReference type="PROSITE" id="PS00061">
    <property type="entry name" value="ADH_SHORT"/>
    <property type="match status" value="1"/>
</dbReference>
<dbReference type="PATRIC" id="fig|1042209.11.peg.757"/>
<proteinExistence type="inferred from homology"/>
<dbReference type="GO" id="GO:0052588">
    <property type="term" value="F:diacetyl reductase ((S)-acetoin forming) (NAD+) activity"/>
    <property type="evidence" value="ECO:0007669"/>
    <property type="project" value="UniProtKB-EC"/>
</dbReference>
<feature type="active site" description="Proton acceptor" evidence="6">
    <location>
        <position position="156"/>
    </location>
</feature>
<feature type="binding site" evidence="7">
    <location>
        <position position="156"/>
    </location>
    <ligand>
        <name>NAD(+)</name>
        <dbReference type="ChEBI" id="CHEBI:57540"/>
    </ligand>
</feature>
<evidence type="ECO:0000256" key="3">
    <source>
        <dbReference type="ARBA" id="ARBA00023002"/>
    </source>
</evidence>
<dbReference type="SUPFAM" id="SSF51735">
    <property type="entry name" value="NAD(P)-binding Rossmann-fold domains"/>
    <property type="match status" value="1"/>
</dbReference>
<dbReference type="PRINTS" id="PR00080">
    <property type="entry name" value="SDRFAMILY"/>
</dbReference>
<feature type="binding site" evidence="7">
    <location>
        <position position="37"/>
    </location>
    <ligand>
        <name>NAD(+)</name>
        <dbReference type="ChEBI" id="CHEBI:57540"/>
    </ligand>
</feature>
<dbReference type="Proteomes" id="UP000022611">
    <property type="component" value="Unassembled WGS sequence"/>
</dbReference>
<dbReference type="Pfam" id="PF00106">
    <property type="entry name" value="adh_short"/>
    <property type="match status" value="1"/>
</dbReference>
<dbReference type="HOGENOM" id="CLU_010194_1_0_6"/>
<feature type="binding site" evidence="7">
    <location>
        <begin position="186"/>
        <end position="191"/>
    </location>
    <ligand>
        <name>NAD(+)</name>
        <dbReference type="ChEBI" id="CHEBI:57540"/>
    </ligand>
</feature>
<reference evidence="9 10" key="1">
    <citation type="journal article" date="2011" name="J. Bacteriol.">
        <title>Draft genome sequence of the polycyclic aromatic hydrocarbon-degrading, genetically engineered bioluminescent bioreporter Pseudomonas fluorescens HK44.</title>
        <authorList>
            <person name="Chauhan A."/>
            <person name="Layton A.C."/>
            <person name="Williams D.E."/>
            <person name="Smartt A.E."/>
            <person name="Ripp S."/>
            <person name="Karpinets T.V."/>
            <person name="Brown S.D."/>
            <person name="Sayler G.S."/>
        </authorList>
    </citation>
    <scope>NUCLEOTIDE SEQUENCE [LARGE SCALE GENOMIC DNA]</scope>
    <source>
        <strain evidence="9 10">HK44</strain>
    </source>
</reference>
<dbReference type="InterPro" id="IPR014007">
    <property type="entry name" value="23BDH"/>
</dbReference>
<evidence type="ECO:0000256" key="6">
    <source>
        <dbReference type="PIRSR" id="PIRSR614007-1"/>
    </source>
</evidence>
<sequence>MSKSQGKVAFVTGAGQGIGEAIALRLAADGFAVACADMNIDTASHVADRINKEGGRALAIQVDVADRDNVFKAVQEAVDGLGDLHVVINNAGIAPIAPIESITPEIYRRTFDINVGGVLWGIQAAVKAFKTLGHGGKIISASSQAGHVGNPDLAVYGGTKFAVRGITQTAARELAHLGITVNAYCPGIVNTPMMRKVAQDVADNANQSVEWGMEQFAQHITLKRLSQPEDVAGCVSFLSGPDSDYMTGQAVIIDGGMVFN</sequence>
<protein>
    <recommendedName>
        <fullName evidence="2">diacetyl reductase [(S)-acetoin forming]</fullName>
        <ecNumber evidence="2">1.1.1.304</ecNumber>
    </recommendedName>
</protein>
<evidence type="ECO:0000256" key="2">
    <source>
        <dbReference type="ARBA" id="ARBA00012848"/>
    </source>
</evidence>
<dbReference type="eggNOG" id="COG1028">
    <property type="taxonomic scope" value="Bacteria"/>
</dbReference>
<feature type="binding site" evidence="7">
    <location>
        <begin position="16"/>
        <end position="18"/>
    </location>
    <ligand>
        <name>NAD(+)</name>
        <dbReference type="ChEBI" id="CHEBI:57540"/>
    </ligand>
</feature>
<feature type="binding site" evidence="7">
    <location>
        <position position="160"/>
    </location>
    <ligand>
        <name>NAD(+)</name>
        <dbReference type="ChEBI" id="CHEBI:57540"/>
    </ligand>
</feature>
<evidence type="ECO:0000313" key="10">
    <source>
        <dbReference type="Proteomes" id="UP000022611"/>
    </source>
</evidence>
<evidence type="ECO:0000256" key="1">
    <source>
        <dbReference type="ARBA" id="ARBA00006484"/>
    </source>
</evidence>
<evidence type="ECO:0000256" key="7">
    <source>
        <dbReference type="PIRSR" id="PIRSR614007-2"/>
    </source>
</evidence>
<keyword evidence="3" id="KW-0560">Oxidoreductase</keyword>
<dbReference type="EMBL" id="AFOY02000004">
    <property type="protein sequence ID" value="EXF95876.1"/>
    <property type="molecule type" value="Genomic_DNA"/>
</dbReference>
<organism evidence="9 10">
    <name type="scientific">Pseudomonas fluorescens HK44</name>
    <dbReference type="NCBI Taxonomy" id="1042209"/>
    <lineage>
        <taxon>Bacteria</taxon>
        <taxon>Pseudomonadati</taxon>
        <taxon>Pseudomonadota</taxon>
        <taxon>Gammaproteobacteria</taxon>
        <taxon>Pseudomonadales</taxon>
        <taxon>Pseudomonadaceae</taxon>
        <taxon>Pseudomonas</taxon>
    </lineage>
</organism>
<accession>A0A010RUC7</accession>
<feature type="binding site" evidence="7">
    <location>
        <begin position="63"/>
        <end position="64"/>
    </location>
    <ligand>
        <name>NAD(+)</name>
        <dbReference type="ChEBI" id="CHEBI:57540"/>
    </ligand>
</feature>
<comment type="catalytic activity">
    <reaction evidence="5">
        <text>(S)-acetoin + NAD(+) = diacetyl + NADH + H(+)</text>
        <dbReference type="Rhea" id="RHEA:27286"/>
        <dbReference type="ChEBI" id="CHEBI:15378"/>
        <dbReference type="ChEBI" id="CHEBI:15687"/>
        <dbReference type="ChEBI" id="CHEBI:16583"/>
        <dbReference type="ChEBI" id="CHEBI:57540"/>
        <dbReference type="ChEBI" id="CHEBI:57945"/>
        <dbReference type="EC" id="1.1.1.304"/>
    </reaction>
</comment>
<dbReference type="NCBIfam" id="TIGR02415">
    <property type="entry name" value="23BDH"/>
    <property type="match status" value="1"/>
</dbReference>
<dbReference type="PRINTS" id="PR00081">
    <property type="entry name" value="GDHRDH"/>
</dbReference>